<organism evidence="2 3">
    <name type="scientific">Cronobacter muytjensii</name>
    <dbReference type="NCBI Taxonomy" id="413501"/>
    <lineage>
        <taxon>Bacteria</taxon>
        <taxon>Pseudomonadati</taxon>
        <taxon>Pseudomonadota</taxon>
        <taxon>Gammaproteobacteria</taxon>
        <taxon>Enterobacterales</taxon>
        <taxon>Enterobacteriaceae</taxon>
        <taxon>Cronobacter</taxon>
    </lineage>
</organism>
<dbReference type="Proteomes" id="UP000244378">
    <property type="component" value="Unassembled WGS sequence"/>
</dbReference>
<evidence type="ECO:0000256" key="1">
    <source>
        <dbReference type="SAM" id="MobiDB-lite"/>
    </source>
</evidence>
<sequence>MLRDVTGARSVGSEVRQGNQTSGESIGPTSRYVASMFISFFNCDLRNAIRLAKFCDESIRKSGDYCVRSFLSVISVTYGRNPEEQVERGAGRA</sequence>
<gene>
    <name evidence="2" type="ORF">AUN14_09230</name>
</gene>
<reference evidence="2 3" key="1">
    <citation type="submission" date="2016-12" db="EMBL/GenBank/DDBJ databases">
        <title>Analysis of the Molecular Diversity Among Cronobacter Species Isolated from Filth Flies Using a Pan Genomic DNA Microarray.</title>
        <authorList>
            <person name="Pava-Ripoll M."/>
            <person name="Tall B."/>
            <person name="Farber J."/>
            <person name="Fanning S."/>
            <person name="Lehner A."/>
            <person name="Stephan R."/>
            <person name="Pagotto F."/>
            <person name="Iverson C."/>
            <person name="Ziobro G."/>
            <person name="Miller A."/>
            <person name="Pearson R."/>
            <person name="Yan Q."/>
            <person name="Kim M."/>
            <person name="Jeong S."/>
            <person name="Park J."/>
            <person name="Jun S."/>
            <person name="Choi H."/>
            <person name="Chung T."/>
            <person name="Yoo Y."/>
            <person name="Park E."/>
            <person name="Hwang S."/>
            <person name="Lee B."/>
            <person name="Sathyamoorthy V."/>
            <person name="Carter L."/>
            <person name="Mammel M."/>
            <person name="Jackson S."/>
            <person name="Kothary M."/>
            <person name="Patel I."/>
            <person name="Grim C."/>
            <person name="Gopinath G."/>
            <person name="Gangiredla J."/>
            <person name="Chase H."/>
        </authorList>
    </citation>
    <scope>NUCLEOTIDE SEQUENCE [LARGE SCALE GENOMIC DNA]</scope>
    <source>
        <strain evidence="2 3">MOD1-Md1s</strain>
    </source>
</reference>
<evidence type="ECO:0000313" key="2">
    <source>
        <dbReference type="EMBL" id="PUX15183.1"/>
    </source>
</evidence>
<proteinExistence type="predicted"/>
<feature type="region of interest" description="Disordered" evidence="1">
    <location>
        <begin position="1"/>
        <end position="27"/>
    </location>
</feature>
<dbReference type="EMBL" id="MSAE01000017">
    <property type="protein sequence ID" value="PUX15183.1"/>
    <property type="molecule type" value="Genomic_DNA"/>
</dbReference>
<accession>A0A2T7AU42</accession>
<dbReference type="AlphaFoldDB" id="A0A2T7AU42"/>
<name>A0A2T7AU42_9ENTR</name>
<protein>
    <submittedName>
        <fullName evidence="2">Uncharacterized protein</fullName>
    </submittedName>
</protein>
<feature type="compositionally biased region" description="Polar residues" evidence="1">
    <location>
        <begin position="16"/>
        <end position="27"/>
    </location>
</feature>
<evidence type="ECO:0000313" key="3">
    <source>
        <dbReference type="Proteomes" id="UP000244378"/>
    </source>
</evidence>
<comment type="caution">
    <text evidence="2">The sequence shown here is derived from an EMBL/GenBank/DDBJ whole genome shotgun (WGS) entry which is preliminary data.</text>
</comment>